<evidence type="ECO:0000256" key="2">
    <source>
        <dbReference type="ARBA" id="ARBA00008685"/>
    </source>
</evidence>
<evidence type="ECO:0000256" key="10">
    <source>
        <dbReference type="ARBA" id="ARBA00023180"/>
    </source>
</evidence>
<keyword evidence="5 13" id="KW-0812">Transmembrane</keyword>
<reference evidence="15 16" key="1">
    <citation type="submission" date="2018-04" db="EMBL/GenBank/DDBJ databases">
        <authorList>
            <person name="Zhang X."/>
            <person name="Yuan J."/>
            <person name="Li F."/>
            <person name="Xiang J."/>
        </authorList>
    </citation>
    <scope>NUCLEOTIDE SEQUENCE [LARGE SCALE GENOMIC DNA]</scope>
    <source>
        <tissue evidence="15">Muscle</tissue>
    </source>
</reference>
<reference evidence="15 16" key="2">
    <citation type="submission" date="2019-01" db="EMBL/GenBank/DDBJ databases">
        <title>The decoding of complex shrimp genome reveals the adaptation for benthos swimmer, frequently molting mechanism and breeding impact on genome.</title>
        <authorList>
            <person name="Sun Y."/>
            <person name="Gao Y."/>
            <person name="Yu Y."/>
        </authorList>
    </citation>
    <scope>NUCLEOTIDE SEQUENCE [LARGE SCALE GENOMIC DNA]</scope>
    <source>
        <tissue evidence="15">Muscle</tissue>
    </source>
</reference>
<comment type="subcellular location">
    <subcellularLocation>
        <location evidence="1">Cell membrane</location>
        <topology evidence="1">Multi-pass membrane protein</topology>
    </subcellularLocation>
</comment>
<feature type="transmembrane region" description="Helical" evidence="13">
    <location>
        <begin position="395"/>
        <end position="419"/>
    </location>
</feature>
<keyword evidence="16" id="KW-1185">Reference proteome</keyword>
<keyword evidence="4" id="KW-1003">Cell membrane</keyword>
<comment type="similarity">
    <text evidence="2">Belongs to the glutamate-gated ion channel (TC 1.A.10.1) family.</text>
</comment>
<keyword evidence="9 15" id="KW-0675">Receptor</keyword>
<protein>
    <submittedName>
        <fullName evidence="15">Olfactory ionotropic receptor IR7</fullName>
    </submittedName>
</protein>
<dbReference type="InterPro" id="IPR019594">
    <property type="entry name" value="Glu/Gly-bd"/>
</dbReference>
<feature type="transmembrane region" description="Helical" evidence="13">
    <location>
        <begin position="209"/>
        <end position="230"/>
    </location>
</feature>
<dbReference type="Gene3D" id="1.10.287.70">
    <property type="match status" value="1"/>
</dbReference>
<dbReference type="GO" id="GO:0015276">
    <property type="term" value="F:ligand-gated monoatomic ion channel activity"/>
    <property type="evidence" value="ECO:0007669"/>
    <property type="project" value="InterPro"/>
</dbReference>
<dbReference type="InterPro" id="IPR001320">
    <property type="entry name" value="Iontro_rcpt_C"/>
</dbReference>
<dbReference type="PANTHER" id="PTHR42643">
    <property type="entry name" value="IONOTROPIC RECEPTOR 20A-RELATED"/>
    <property type="match status" value="1"/>
</dbReference>
<evidence type="ECO:0000256" key="6">
    <source>
        <dbReference type="ARBA" id="ARBA00022989"/>
    </source>
</evidence>
<proteinExistence type="inferred from homology"/>
<gene>
    <name evidence="15" type="ORF">C7M84_021957</name>
</gene>
<keyword evidence="7" id="KW-0406">Ion transport</keyword>
<dbReference type="STRING" id="6689.A0A3R7MSK3"/>
<keyword evidence="10" id="KW-0325">Glycoprotein</keyword>
<keyword evidence="12" id="KW-0407">Ion channel</keyword>
<keyword evidence="3" id="KW-0813">Transport</keyword>
<evidence type="ECO:0000256" key="9">
    <source>
        <dbReference type="ARBA" id="ARBA00023170"/>
    </source>
</evidence>
<evidence type="ECO:0000256" key="12">
    <source>
        <dbReference type="ARBA" id="ARBA00023303"/>
    </source>
</evidence>
<evidence type="ECO:0000256" key="4">
    <source>
        <dbReference type="ARBA" id="ARBA00022475"/>
    </source>
</evidence>
<feature type="transmembrane region" description="Helical" evidence="13">
    <location>
        <begin position="146"/>
        <end position="164"/>
    </location>
</feature>
<evidence type="ECO:0000313" key="16">
    <source>
        <dbReference type="Proteomes" id="UP000283509"/>
    </source>
</evidence>
<evidence type="ECO:0000259" key="14">
    <source>
        <dbReference type="SMART" id="SM00918"/>
    </source>
</evidence>
<evidence type="ECO:0000256" key="1">
    <source>
        <dbReference type="ARBA" id="ARBA00004651"/>
    </source>
</evidence>
<dbReference type="AlphaFoldDB" id="A0A3R7MSK3"/>
<dbReference type="Pfam" id="PF10613">
    <property type="entry name" value="Lig_chan-Glu_bd"/>
    <property type="match status" value="1"/>
</dbReference>
<dbReference type="SUPFAM" id="SSF53850">
    <property type="entry name" value="Periplasmic binding protein-like II"/>
    <property type="match status" value="1"/>
</dbReference>
<evidence type="ECO:0000256" key="3">
    <source>
        <dbReference type="ARBA" id="ARBA00022448"/>
    </source>
</evidence>
<dbReference type="GO" id="GO:0050906">
    <property type="term" value="P:detection of stimulus involved in sensory perception"/>
    <property type="evidence" value="ECO:0007669"/>
    <property type="project" value="UniProtKB-ARBA"/>
</dbReference>
<feature type="domain" description="Ionotropic glutamate receptor L-glutamate and glycine-binding" evidence="14">
    <location>
        <begin position="42"/>
        <end position="105"/>
    </location>
</feature>
<accession>A0A3R7MSK3</accession>
<dbReference type="Gene3D" id="3.40.190.10">
    <property type="entry name" value="Periplasmic binding protein-like II"/>
    <property type="match status" value="1"/>
</dbReference>
<dbReference type="GO" id="GO:0005886">
    <property type="term" value="C:plasma membrane"/>
    <property type="evidence" value="ECO:0007669"/>
    <property type="project" value="UniProtKB-SubCell"/>
</dbReference>
<evidence type="ECO:0000256" key="13">
    <source>
        <dbReference type="SAM" id="Phobius"/>
    </source>
</evidence>
<evidence type="ECO:0000256" key="5">
    <source>
        <dbReference type="ARBA" id="ARBA00022692"/>
    </source>
</evidence>
<organism evidence="15 16">
    <name type="scientific">Penaeus vannamei</name>
    <name type="common">Whiteleg shrimp</name>
    <name type="synonym">Litopenaeus vannamei</name>
    <dbReference type="NCBI Taxonomy" id="6689"/>
    <lineage>
        <taxon>Eukaryota</taxon>
        <taxon>Metazoa</taxon>
        <taxon>Ecdysozoa</taxon>
        <taxon>Arthropoda</taxon>
        <taxon>Crustacea</taxon>
        <taxon>Multicrustacea</taxon>
        <taxon>Malacostraca</taxon>
        <taxon>Eumalacostraca</taxon>
        <taxon>Eucarida</taxon>
        <taxon>Decapoda</taxon>
        <taxon>Dendrobranchiata</taxon>
        <taxon>Penaeoidea</taxon>
        <taxon>Penaeidae</taxon>
        <taxon>Penaeus</taxon>
    </lineage>
</organism>
<keyword evidence="8 13" id="KW-0472">Membrane</keyword>
<comment type="caution">
    <text evidence="15">The sequence shown here is derived from an EMBL/GenBank/DDBJ whole genome shotgun (WGS) entry which is preliminary data.</text>
</comment>
<sequence>MSGRSLQEALADPDVFKELQEHPETFRFRDEVTLEISVENGPYATVVEDPTSSSGISVRGPMGHVLDVLTQSLNFTYTLLRPPDRGFGVKLPNGSWNGMIGLVARKRASAVAFVDTMSFMKARILAGKGSPEMNPMGFLYPLSPTLWAVLFATLLAVWAATLVLRSPARGSRWYGRALHLLYSHFSTLLQQDVGISFVRAVDRFVVGSWMLVAMVIIWAYGCNLVSLLAARNIPQSIQNLQDLVDTDIQVLLRPNTALSAYLEQRAEFGAFEDRVVHIGFSDYVPTLEDIRRGTHVHITVEMLCSELMSQDFSKSGRCDFYQSRDAFMANPMSMIVQRGSPLLPAINHRIRRVLSAGLFDYWVSNTIPNVTRCSHSPSTITVMEPLTITAVSGMFAVWASGLVLSLIAFCMEILVANALSRP</sequence>
<evidence type="ECO:0000256" key="7">
    <source>
        <dbReference type="ARBA" id="ARBA00023065"/>
    </source>
</evidence>
<evidence type="ECO:0000256" key="11">
    <source>
        <dbReference type="ARBA" id="ARBA00023286"/>
    </source>
</evidence>
<dbReference type="Proteomes" id="UP000283509">
    <property type="component" value="Unassembled WGS sequence"/>
</dbReference>
<evidence type="ECO:0000313" key="15">
    <source>
        <dbReference type="EMBL" id="ROT84852.1"/>
    </source>
</evidence>
<dbReference type="Pfam" id="PF00060">
    <property type="entry name" value="Lig_chan"/>
    <property type="match status" value="1"/>
</dbReference>
<evidence type="ECO:0000256" key="8">
    <source>
        <dbReference type="ARBA" id="ARBA00023136"/>
    </source>
</evidence>
<keyword evidence="6 13" id="KW-1133">Transmembrane helix</keyword>
<dbReference type="PANTHER" id="PTHR42643:SF24">
    <property type="entry name" value="IONOTROPIC RECEPTOR 60A"/>
    <property type="match status" value="1"/>
</dbReference>
<dbReference type="InterPro" id="IPR052192">
    <property type="entry name" value="Insect_Ionotropic_Sensory_Rcpt"/>
</dbReference>
<dbReference type="SMART" id="SM00918">
    <property type="entry name" value="Lig_chan-Glu_bd"/>
    <property type="match status" value="1"/>
</dbReference>
<dbReference type="EMBL" id="QCYY01000486">
    <property type="protein sequence ID" value="ROT84852.1"/>
    <property type="molecule type" value="Genomic_DNA"/>
</dbReference>
<keyword evidence="11" id="KW-1071">Ligand-gated ion channel</keyword>
<name>A0A3R7MSK3_PENVA</name>
<dbReference type="OrthoDB" id="6375798at2759"/>